<keyword evidence="1" id="KW-0812">Transmembrane</keyword>
<evidence type="ECO:0000313" key="5">
    <source>
        <dbReference type="Proteomes" id="UP001549920"/>
    </source>
</evidence>
<evidence type="ECO:0000313" key="4">
    <source>
        <dbReference type="EMBL" id="KAL0901895.1"/>
    </source>
</evidence>
<gene>
    <name evidence="4" type="ORF">ABMA27_007046</name>
    <name evidence="3" type="ORF">ABMA28_007311</name>
</gene>
<name>A0ABD0TQB7_LOXSC</name>
<evidence type="ECO:0000256" key="1">
    <source>
        <dbReference type="SAM" id="Phobius"/>
    </source>
</evidence>
<keyword evidence="2" id="KW-0732">Signal</keyword>
<organism evidence="3 6">
    <name type="scientific">Loxostege sticticalis</name>
    <name type="common">Beet webworm moth</name>
    <dbReference type="NCBI Taxonomy" id="481309"/>
    <lineage>
        <taxon>Eukaryota</taxon>
        <taxon>Metazoa</taxon>
        <taxon>Ecdysozoa</taxon>
        <taxon>Arthropoda</taxon>
        <taxon>Hexapoda</taxon>
        <taxon>Insecta</taxon>
        <taxon>Pterygota</taxon>
        <taxon>Neoptera</taxon>
        <taxon>Endopterygota</taxon>
        <taxon>Lepidoptera</taxon>
        <taxon>Glossata</taxon>
        <taxon>Ditrysia</taxon>
        <taxon>Pyraloidea</taxon>
        <taxon>Crambidae</taxon>
        <taxon>Pyraustinae</taxon>
        <taxon>Loxostege</taxon>
    </lineage>
</organism>
<keyword evidence="5" id="KW-1185">Reference proteome</keyword>
<sequence>MIGLFIRVTLAVLVLNQLLMPCLALGSYRGYSSYGSGKYNSRPYKEANSKNTYLGGSTSSAGIPSQPATRRGLGISAWGIVALIVSLILAGMGFYYFAMCYPILCKRERKYDMMGLPSVA</sequence>
<protein>
    <submittedName>
        <fullName evidence="3">Uncharacterized protein</fullName>
    </submittedName>
</protein>
<evidence type="ECO:0000313" key="6">
    <source>
        <dbReference type="Proteomes" id="UP001549921"/>
    </source>
</evidence>
<accession>A0ABD0TQB7</accession>
<proteinExistence type="predicted"/>
<reference evidence="5 6" key="1">
    <citation type="submission" date="2024-06" db="EMBL/GenBank/DDBJ databases">
        <title>A chromosome-level genome assembly of beet webworm, Loxostege sticticalis.</title>
        <authorList>
            <person name="Zhang Y."/>
        </authorList>
    </citation>
    <scope>NUCLEOTIDE SEQUENCE [LARGE SCALE GENOMIC DNA]</scope>
    <source>
        <strain evidence="4">AQ026</strain>
        <strain evidence="3">AQ028</strain>
        <tissue evidence="3">Male pupae</tissue>
        <tissue evidence="4">Whole body</tissue>
    </source>
</reference>
<keyword evidence="1" id="KW-1133">Transmembrane helix</keyword>
<comment type="caution">
    <text evidence="3">The sequence shown here is derived from an EMBL/GenBank/DDBJ whole genome shotgun (WGS) entry which is preliminary data.</text>
</comment>
<dbReference type="EMBL" id="JBEUOH010000002">
    <property type="protein sequence ID" value="KAL0901895.1"/>
    <property type="molecule type" value="Genomic_DNA"/>
</dbReference>
<dbReference type="AlphaFoldDB" id="A0ABD0TQB7"/>
<dbReference type="Proteomes" id="UP001549921">
    <property type="component" value="Unassembled WGS sequence"/>
</dbReference>
<evidence type="ECO:0000313" key="3">
    <source>
        <dbReference type="EMBL" id="KAL0851521.1"/>
    </source>
</evidence>
<keyword evidence="1" id="KW-0472">Membrane</keyword>
<dbReference type="EMBL" id="JBEDNZ010000002">
    <property type="protein sequence ID" value="KAL0851521.1"/>
    <property type="molecule type" value="Genomic_DNA"/>
</dbReference>
<feature type="chain" id="PRO_5044723046" evidence="2">
    <location>
        <begin position="25"/>
        <end position="120"/>
    </location>
</feature>
<dbReference type="Proteomes" id="UP001549920">
    <property type="component" value="Unassembled WGS sequence"/>
</dbReference>
<evidence type="ECO:0000256" key="2">
    <source>
        <dbReference type="SAM" id="SignalP"/>
    </source>
</evidence>
<feature type="signal peptide" evidence="2">
    <location>
        <begin position="1"/>
        <end position="24"/>
    </location>
</feature>
<feature type="transmembrane region" description="Helical" evidence="1">
    <location>
        <begin position="75"/>
        <end position="104"/>
    </location>
</feature>